<dbReference type="InterPro" id="IPR050832">
    <property type="entry name" value="Bact_Acetyltransf"/>
</dbReference>
<dbReference type="KEGG" id="amr:AM1_4993"/>
<evidence type="ECO:0000256" key="2">
    <source>
        <dbReference type="ARBA" id="ARBA00023315"/>
    </source>
</evidence>
<dbReference type="SUPFAM" id="SSF55729">
    <property type="entry name" value="Acyl-CoA N-acyltransferases (Nat)"/>
    <property type="match status" value="1"/>
</dbReference>
<dbReference type="EMBL" id="CP000828">
    <property type="protein sequence ID" value="ABW29961.1"/>
    <property type="molecule type" value="Genomic_DNA"/>
</dbReference>
<keyword evidence="5" id="KW-1185">Reference proteome</keyword>
<dbReference type="HOGENOM" id="CLU_115356_0_0_3"/>
<keyword evidence="1 4" id="KW-0808">Transferase</keyword>
<evidence type="ECO:0000259" key="3">
    <source>
        <dbReference type="PROSITE" id="PS51186"/>
    </source>
</evidence>
<accession>B0C5U9</accession>
<dbReference type="AlphaFoldDB" id="B0C5U9"/>
<feature type="domain" description="N-acetyltransferase" evidence="3">
    <location>
        <begin position="1"/>
        <end position="151"/>
    </location>
</feature>
<proteinExistence type="predicted"/>
<dbReference type="InterPro" id="IPR000182">
    <property type="entry name" value="GNAT_dom"/>
</dbReference>
<dbReference type="PROSITE" id="PS51186">
    <property type="entry name" value="GNAT"/>
    <property type="match status" value="1"/>
</dbReference>
<dbReference type="RefSeq" id="WP_012165233.1">
    <property type="nucleotide sequence ID" value="NC_009925.1"/>
</dbReference>
<organism evidence="4 5">
    <name type="scientific">Acaryochloris marina (strain MBIC 11017)</name>
    <dbReference type="NCBI Taxonomy" id="329726"/>
    <lineage>
        <taxon>Bacteria</taxon>
        <taxon>Bacillati</taxon>
        <taxon>Cyanobacteriota</taxon>
        <taxon>Cyanophyceae</taxon>
        <taxon>Acaryochloridales</taxon>
        <taxon>Acaryochloridaceae</taxon>
        <taxon>Acaryochloris</taxon>
    </lineage>
</organism>
<dbReference type="STRING" id="329726.AM1_4993"/>
<dbReference type="eggNOG" id="COG0456">
    <property type="taxonomic scope" value="Bacteria"/>
</dbReference>
<evidence type="ECO:0000313" key="5">
    <source>
        <dbReference type="Proteomes" id="UP000000268"/>
    </source>
</evidence>
<name>B0C5U9_ACAM1</name>
<dbReference type="CDD" id="cd04301">
    <property type="entry name" value="NAT_SF"/>
    <property type="match status" value="1"/>
</dbReference>
<dbReference type="InterPro" id="IPR016181">
    <property type="entry name" value="Acyl_CoA_acyltransferase"/>
</dbReference>
<gene>
    <name evidence="4" type="ordered locus">AM1_4993</name>
</gene>
<evidence type="ECO:0000313" key="4">
    <source>
        <dbReference type="EMBL" id="ABW29961.1"/>
    </source>
</evidence>
<protein>
    <submittedName>
        <fullName evidence="4">Acetyltransferase, gnat family</fullName>
    </submittedName>
</protein>
<keyword evidence="2" id="KW-0012">Acyltransferase</keyword>
<reference evidence="4 5" key="1">
    <citation type="journal article" date="2008" name="Proc. Natl. Acad. Sci. U.S.A.">
        <title>Niche adaptation and genome expansion in the chlorophyll d-producing cyanobacterium Acaryochloris marina.</title>
        <authorList>
            <person name="Swingley W.D."/>
            <person name="Chen M."/>
            <person name="Cheung P.C."/>
            <person name="Conrad A.L."/>
            <person name="Dejesa L.C."/>
            <person name="Hao J."/>
            <person name="Honchak B.M."/>
            <person name="Karbach L.E."/>
            <person name="Kurdoglu A."/>
            <person name="Lahiri S."/>
            <person name="Mastrian S.D."/>
            <person name="Miyashita H."/>
            <person name="Page L."/>
            <person name="Ramakrishna P."/>
            <person name="Satoh S."/>
            <person name="Sattley W.M."/>
            <person name="Shimada Y."/>
            <person name="Taylor H.L."/>
            <person name="Tomo T."/>
            <person name="Tsuchiya T."/>
            <person name="Wang Z.T."/>
            <person name="Raymond J."/>
            <person name="Mimuro M."/>
            <person name="Blankenship R.E."/>
            <person name="Touchman J.W."/>
        </authorList>
    </citation>
    <scope>NUCLEOTIDE SEQUENCE [LARGE SCALE GENOMIC DNA]</scope>
    <source>
        <strain evidence="5">MBIC 11017</strain>
    </source>
</reference>
<dbReference type="PANTHER" id="PTHR43877">
    <property type="entry name" value="AMINOALKYLPHOSPHONATE N-ACETYLTRANSFERASE-RELATED-RELATED"/>
    <property type="match status" value="1"/>
</dbReference>
<dbReference type="Proteomes" id="UP000000268">
    <property type="component" value="Chromosome"/>
</dbReference>
<evidence type="ECO:0000256" key="1">
    <source>
        <dbReference type="ARBA" id="ARBA00022679"/>
    </source>
</evidence>
<dbReference type="OrthoDB" id="9789603at2"/>
<dbReference type="Pfam" id="PF13508">
    <property type="entry name" value="Acetyltransf_7"/>
    <property type="match status" value="1"/>
</dbReference>
<sequence length="154" mass="17420">MIRPTQPKDKTAILAIAKAIGFQPEEQETLGEMVADYFKGNGELWFTDDEQGPVGVAYCASERMTTGTWNLLFIAIHPERQGQGRGTALIHHVEQTLTAQGVRLLLVETSGVPDFEPTRQFYRHCGYEEEARIREFYDAGDDKIVFRKVLKTVD</sequence>
<dbReference type="Gene3D" id="3.40.630.30">
    <property type="match status" value="1"/>
</dbReference>
<dbReference type="GO" id="GO:0016747">
    <property type="term" value="F:acyltransferase activity, transferring groups other than amino-acyl groups"/>
    <property type="evidence" value="ECO:0007669"/>
    <property type="project" value="InterPro"/>
</dbReference>